<dbReference type="EnsemblPlants" id="PGSC0003DMT400075830">
    <property type="protein sequence ID" value="PGSC0003DMT400075830"/>
    <property type="gene ID" value="PGSC0003DMG400029481"/>
</dbReference>
<dbReference type="STRING" id="4113.M1CVS9"/>
<protein>
    <submittedName>
        <fullName evidence="2">Meprin and TRAF homology domain-containing protein / MATH domain-containing protein</fullName>
    </submittedName>
</protein>
<feature type="domain" description="MATH" evidence="1">
    <location>
        <begin position="421"/>
        <end position="485"/>
    </location>
</feature>
<dbReference type="SMART" id="SM00061">
    <property type="entry name" value="MATH"/>
    <property type="match status" value="2"/>
</dbReference>
<dbReference type="AlphaFoldDB" id="M1CVS9"/>
<dbReference type="PaxDb" id="4113-PGSC0003DMT400075830"/>
<dbReference type="Pfam" id="PF22486">
    <property type="entry name" value="MATH_2"/>
    <property type="match status" value="4"/>
</dbReference>
<sequence>MIIHPEGEGDGDGHISVYLAIIEKRAVWEVNASFSFLIFDQIHDNYNVMKGMERRFRNIKTEWGFSKCISHETFKDPSNGYLVNDKCIFGVDVYVIKKQGIGECMSLMNGTRVYNHEWKITEFTKLKKKVYYSEEFTVEDYKWKLSLYPTGDIGQNGKNISVFLESVDAKGFDRQKRVKAKFSISLKNWIGDEHHKKSGGLNWYSVAANSWGWSSFMGCRELNDPKNGFLIEDCCIVEAEGMGWPGPAWIGSVLVPVVSALVITVLGMGRTRGKSRLAWTWSRKMIIHPEGEGDGDGHISVYLAIIEKSAVWEVNASFSFLIFDQIHDNYNVMKGMERRFRNIKNEWGFSKCISHKTFKDPSNGYLGNDKCVFGVDVYVIKNQGIGNFRYILQVTSDKMVRTSPSFLNQFDAEGFDRQKRVQANFSISLKNQIGDEHHKKSDNIANWYSAATKGWGWSSFMPCCELNDPKKGFLIEDCCIVEAEVSVVRVVNCLT</sequence>
<feature type="domain" description="MATH" evidence="1">
    <location>
        <begin position="1"/>
        <end position="93"/>
    </location>
</feature>
<name>M1CVS9_SOLTU</name>
<evidence type="ECO:0000313" key="3">
    <source>
        <dbReference type="Proteomes" id="UP000011115"/>
    </source>
</evidence>
<dbReference type="HOGENOM" id="CLU_551418_0_0_1"/>
<dbReference type="InParanoid" id="M1CVS9"/>
<feature type="domain" description="MATH" evidence="1">
    <location>
        <begin position="113"/>
        <end position="241"/>
    </location>
</feature>
<dbReference type="Gene3D" id="2.60.210.10">
    <property type="entry name" value="Apoptosis, Tumor Necrosis Factor Receptor Associated Protein 2, Chain A"/>
    <property type="match status" value="4"/>
</dbReference>
<reference evidence="2" key="2">
    <citation type="submission" date="2015-06" db="UniProtKB">
        <authorList>
            <consortium name="EnsemblPlants"/>
        </authorList>
    </citation>
    <scope>IDENTIFICATION</scope>
    <source>
        <strain evidence="2">DM1-3 516 R44</strain>
    </source>
</reference>
<dbReference type="Gramene" id="PGSC0003DMT400075830">
    <property type="protein sequence ID" value="PGSC0003DMT400075830"/>
    <property type="gene ID" value="PGSC0003DMG400029481"/>
</dbReference>
<dbReference type="PANTHER" id="PTHR46162:SF20">
    <property type="entry name" value="UBIQUITIN CARBOXYL-TERMINAL HYDROLASE 7-LIKE ISOFORM X1"/>
    <property type="match status" value="1"/>
</dbReference>
<dbReference type="Proteomes" id="UP000011115">
    <property type="component" value="Unassembled WGS sequence"/>
</dbReference>
<dbReference type="SUPFAM" id="SSF49599">
    <property type="entry name" value="TRAF domain-like"/>
    <property type="match status" value="4"/>
</dbReference>
<dbReference type="InterPro" id="IPR002083">
    <property type="entry name" value="MATH/TRAF_dom"/>
</dbReference>
<dbReference type="CDD" id="cd00121">
    <property type="entry name" value="MATH"/>
    <property type="match status" value="4"/>
</dbReference>
<accession>M1CVS9</accession>
<evidence type="ECO:0000259" key="1">
    <source>
        <dbReference type="PROSITE" id="PS50144"/>
    </source>
</evidence>
<organism evidence="2 3">
    <name type="scientific">Solanum tuberosum</name>
    <name type="common">Potato</name>
    <dbReference type="NCBI Taxonomy" id="4113"/>
    <lineage>
        <taxon>Eukaryota</taxon>
        <taxon>Viridiplantae</taxon>
        <taxon>Streptophyta</taxon>
        <taxon>Embryophyta</taxon>
        <taxon>Tracheophyta</taxon>
        <taxon>Spermatophyta</taxon>
        <taxon>Magnoliopsida</taxon>
        <taxon>eudicotyledons</taxon>
        <taxon>Gunneridae</taxon>
        <taxon>Pentapetalae</taxon>
        <taxon>asterids</taxon>
        <taxon>lamiids</taxon>
        <taxon>Solanales</taxon>
        <taxon>Solanaceae</taxon>
        <taxon>Solanoideae</taxon>
        <taxon>Solaneae</taxon>
        <taxon>Solanum</taxon>
    </lineage>
</organism>
<evidence type="ECO:0000313" key="2">
    <source>
        <dbReference type="EnsemblPlants" id="PGSC0003DMT400075830"/>
    </source>
</evidence>
<dbReference type="eggNOG" id="KOG1987">
    <property type="taxonomic scope" value="Eukaryota"/>
</dbReference>
<reference evidence="3" key="1">
    <citation type="journal article" date="2011" name="Nature">
        <title>Genome sequence and analysis of the tuber crop potato.</title>
        <authorList>
            <consortium name="The Potato Genome Sequencing Consortium"/>
        </authorList>
    </citation>
    <scope>NUCLEOTIDE SEQUENCE [LARGE SCALE GENOMIC DNA]</scope>
    <source>
        <strain evidence="3">cv. DM1-3 516 R44</strain>
    </source>
</reference>
<dbReference type="PROSITE" id="PS50144">
    <property type="entry name" value="MATH"/>
    <property type="match status" value="4"/>
</dbReference>
<dbReference type="PANTHER" id="PTHR46162">
    <property type="entry name" value="TRAF-LIKE FAMILY PROTEIN"/>
    <property type="match status" value="1"/>
</dbReference>
<dbReference type="InterPro" id="IPR008974">
    <property type="entry name" value="TRAF-like"/>
</dbReference>
<proteinExistence type="predicted"/>
<keyword evidence="3" id="KW-1185">Reference proteome</keyword>
<feature type="domain" description="MATH" evidence="1">
    <location>
        <begin position="251"/>
        <end position="377"/>
    </location>
</feature>